<dbReference type="SMART" id="SM00564">
    <property type="entry name" value="PQQ"/>
    <property type="match status" value="5"/>
</dbReference>
<dbReference type="Gene3D" id="2.130.10.10">
    <property type="entry name" value="YVTN repeat-like/Quinoprotein amine dehydrogenase"/>
    <property type="match status" value="1"/>
</dbReference>
<evidence type="ECO:0000256" key="10">
    <source>
        <dbReference type="ARBA" id="ARBA00022777"/>
    </source>
</evidence>
<keyword evidence="6" id="KW-0808">Transferase</keyword>
<proteinExistence type="predicted"/>
<dbReference type="GO" id="GO:0004521">
    <property type="term" value="F:RNA endonuclease activity"/>
    <property type="evidence" value="ECO:0007669"/>
    <property type="project" value="InterPro"/>
</dbReference>
<dbReference type="FunFam" id="1.20.1440.180:FF:000001">
    <property type="entry name" value="Serine/threonine-protein kinase/endoribonuclease IRE1"/>
    <property type="match status" value="1"/>
</dbReference>
<dbReference type="PANTHER" id="PTHR13954:SF6">
    <property type="entry name" value="NON-SPECIFIC SERINE_THREONINE PROTEIN KINASE"/>
    <property type="match status" value="1"/>
</dbReference>
<dbReference type="EC" id="2.7.11.1" evidence="3"/>
<keyword evidence="16" id="KW-0511">Multifunctional enzyme</keyword>
<dbReference type="GO" id="GO:0004674">
    <property type="term" value="F:protein serine/threonine kinase activity"/>
    <property type="evidence" value="ECO:0007669"/>
    <property type="project" value="UniProtKB-KW"/>
</dbReference>
<feature type="chain" id="PRO_5040331488" description="non-specific serine/threonine protein kinase" evidence="20">
    <location>
        <begin position="23"/>
        <end position="1057"/>
    </location>
</feature>
<feature type="region of interest" description="Disordered" evidence="19">
    <location>
        <begin position="1019"/>
        <end position="1057"/>
    </location>
</feature>
<name>A0A9P0BJ59_BRAAE</name>
<dbReference type="InterPro" id="IPR008271">
    <property type="entry name" value="Ser/Thr_kinase_AS"/>
</dbReference>
<keyword evidence="4" id="KW-0723">Serine/threonine-protein kinase</keyword>
<dbReference type="GO" id="GO:0006397">
    <property type="term" value="P:mRNA processing"/>
    <property type="evidence" value="ECO:0007669"/>
    <property type="project" value="InterPro"/>
</dbReference>
<dbReference type="OrthoDB" id="63989at2759"/>
<dbReference type="InterPro" id="IPR011047">
    <property type="entry name" value="Quinoprotein_ADH-like_sf"/>
</dbReference>
<protein>
    <recommendedName>
        <fullName evidence="3">non-specific serine/threonine protein kinase</fullName>
        <ecNumber evidence="3">2.7.11.1</ecNumber>
    </recommendedName>
</protein>
<dbReference type="CDD" id="cd09769">
    <property type="entry name" value="Luminal_IRE1"/>
    <property type="match status" value="1"/>
</dbReference>
<evidence type="ECO:0000256" key="13">
    <source>
        <dbReference type="ARBA" id="ARBA00022840"/>
    </source>
</evidence>
<evidence type="ECO:0000256" key="7">
    <source>
        <dbReference type="ARBA" id="ARBA00022692"/>
    </source>
</evidence>
<evidence type="ECO:0000313" key="23">
    <source>
        <dbReference type="EMBL" id="CAH0564673.1"/>
    </source>
</evidence>
<dbReference type="PANTHER" id="PTHR13954">
    <property type="entry name" value="IRE1-RELATED"/>
    <property type="match status" value="1"/>
</dbReference>
<dbReference type="FunFam" id="3.30.200.20:FF:000077">
    <property type="entry name" value="Putative Serine/threonine-protein kinase/endoribonuclease IRE1"/>
    <property type="match status" value="1"/>
</dbReference>
<gene>
    <name evidence="23" type="ORF">MELIAE_LOCUS13160</name>
</gene>
<dbReference type="Gene3D" id="1.10.510.10">
    <property type="entry name" value="Transferase(Phosphotransferase) domain 1"/>
    <property type="match status" value="1"/>
</dbReference>
<keyword evidence="14" id="KW-1133">Transmembrane helix</keyword>
<evidence type="ECO:0000256" key="8">
    <source>
        <dbReference type="ARBA" id="ARBA00022729"/>
    </source>
</evidence>
<dbReference type="Proteomes" id="UP001154078">
    <property type="component" value="Chromosome 9"/>
</dbReference>
<feature type="domain" description="Protein kinase" evidence="21">
    <location>
        <begin position="535"/>
        <end position="795"/>
    </location>
</feature>
<dbReference type="InterPro" id="IPR038357">
    <property type="entry name" value="KEN_sf"/>
</dbReference>
<evidence type="ECO:0000256" key="16">
    <source>
        <dbReference type="ARBA" id="ARBA00023268"/>
    </source>
</evidence>
<keyword evidence="9" id="KW-0547">Nucleotide-binding</keyword>
<dbReference type="SMART" id="SM00220">
    <property type="entry name" value="S_TKc"/>
    <property type="match status" value="1"/>
</dbReference>
<dbReference type="PROSITE" id="PS51392">
    <property type="entry name" value="KEN"/>
    <property type="match status" value="1"/>
</dbReference>
<dbReference type="InterPro" id="IPR010513">
    <property type="entry name" value="KEN_dom"/>
</dbReference>
<keyword evidence="10" id="KW-0418">Kinase</keyword>
<accession>A0A9P0BJ59</accession>
<dbReference type="GO" id="GO:0070059">
    <property type="term" value="P:intrinsic apoptotic signaling pathway in response to endoplasmic reticulum stress"/>
    <property type="evidence" value="ECO:0007669"/>
    <property type="project" value="TreeGrafter"/>
</dbReference>
<keyword evidence="7" id="KW-0812">Transmembrane</keyword>
<feature type="domain" description="KEN" evidence="22">
    <location>
        <begin position="798"/>
        <end position="926"/>
    </location>
</feature>
<evidence type="ECO:0000259" key="21">
    <source>
        <dbReference type="PROSITE" id="PS50011"/>
    </source>
</evidence>
<dbReference type="SMART" id="SM00580">
    <property type="entry name" value="PUG"/>
    <property type="match status" value="1"/>
</dbReference>
<evidence type="ECO:0000259" key="22">
    <source>
        <dbReference type="PROSITE" id="PS51392"/>
    </source>
</evidence>
<evidence type="ECO:0000256" key="9">
    <source>
        <dbReference type="ARBA" id="ARBA00022741"/>
    </source>
</evidence>
<keyword evidence="11" id="KW-0378">Hydrolase</keyword>
<keyword evidence="24" id="KW-1185">Reference proteome</keyword>
<evidence type="ECO:0000256" key="6">
    <source>
        <dbReference type="ARBA" id="ARBA00022679"/>
    </source>
</evidence>
<feature type="compositionally biased region" description="Low complexity" evidence="19">
    <location>
        <begin position="1026"/>
        <end position="1035"/>
    </location>
</feature>
<feature type="region of interest" description="Disordered" evidence="19">
    <location>
        <begin position="406"/>
        <end position="430"/>
    </location>
</feature>
<evidence type="ECO:0000256" key="20">
    <source>
        <dbReference type="SAM" id="SignalP"/>
    </source>
</evidence>
<evidence type="ECO:0000256" key="19">
    <source>
        <dbReference type="SAM" id="MobiDB-lite"/>
    </source>
</evidence>
<dbReference type="GO" id="GO:1990604">
    <property type="term" value="C:IRE1-TRAF2-ASK1 complex"/>
    <property type="evidence" value="ECO:0007669"/>
    <property type="project" value="TreeGrafter"/>
</dbReference>
<evidence type="ECO:0000256" key="18">
    <source>
        <dbReference type="ARBA" id="ARBA00048679"/>
    </source>
</evidence>
<dbReference type="Gene3D" id="3.30.200.20">
    <property type="entry name" value="Phosphorylase Kinase, domain 1"/>
    <property type="match status" value="1"/>
</dbReference>
<evidence type="ECO:0000313" key="24">
    <source>
        <dbReference type="Proteomes" id="UP001154078"/>
    </source>
</evidence>
<sequence>MRLRKFWYIILLLLFCTTFVLNDEIVAKKDGDGSEMGIVKSISNKLLVFATLEGNLVAIDKISGEIKWKIKDKPIVQVPTDIQDAIIPMLLPDPRDGSLYLVGDSNEPLKKLPFSIPTLVASSPCRSSDGIMYTGKKKDIWFKLDPKTGNKVQVIGWGDVPNPTCPIPTNHFVYIGRTKYNVMMVDSKNPRRKWNVTYYDYTAADMDAIERNNYDYVHFASTSSGRLVTMDRVTGQIIWDGDVGSPVVAAYILDPEGLISVPFTSLANHTITYLARQLLTRTQQMKLYPTLYVGNHGYGLYAIPSLVDSNVVTITATGPDGPLLLGGPYAPEEPQPYAEYIIPGRNYRIPKDIYDDNFQSISDDKMKSYIIVYTGHYNVPEFSDKKFMISGKADGTKLITDATSGETVKTMGPRNKPASKQTQTESVGHDVKKEQWRKKNVFLGVFSYGSVNKTYCDVKQWVNQQENKDLKLVVIILSGCVIAMFWYLRAQVRDIQNMSQNGSKTSQQSYGKNGAITAVAEEFPDGLVKVGKITFHPEQVLGKGCEGTFVYRGEFDSRRVAVKRLLPECFTFADREVALLRESDAHPHVIRYYCMEQDKMFRYIALELCQATLKDYVQGDRSKSMKKLRPLDILYQATTGLAHLHSLDIVHRDIKPHNVLLSVPDNKGEVRAMISDFGLCKKLQVGRMSFSRRSGVTGTDGWIAPEMLLGNERTTCAVDLFSLGCLYYYVLSEGSHPFGDALRRQANILSGEFDLADLKGDDWQKQVQIPLLSALISSVPKNRPECKVVLRHPMFWLSSKILSFLQDVSDRVEKSGPEDPVLLSLEDNGLSVVRGDWRHRIHEEVAKDLRKYRTYRGESVRDLLRALRNKKHHFRELTKEAQNYLGEIPENFTNYWTSRFPLLLVHSWITMQVVFHEKTFSNYYHKDYLYSLANYQDQVDSYIRENPIEILPENKNILEHFEKKNSENYEYSPKYNNKSPRKNVQRISFQDQRPVENVGLYRNLQPNQVNVEDIKISFNDSKPQHRNNNLNFRRNSNAKKKKKSDEPIVWATKDIKE</sequence>
<dbReference type="GO" id="GO:0005524">
    <property type="term" value="F:ATP binding"/>
    <property type="evidence" value="ECO:0007669"/>
    <property type="project" value="UniProtKB-KW"/>
</dbReference>
<organism evidence="23 24">
    <name type="scientific">Brassicogethes aeneus</name>
    <name type="common">Rape pollen beetle</name>
    <name type="synonym">Meligethes aeneus</name>
    <dbReference type="NCBI Taxonomy" id="1431903"/>
    <lineage>
        <taxon>Eukaryota</taxon>
        <taxon>Metazoa</taxon>
        <taxon>Ecdysozoa</taxon>
        <taxon>Arthropoda</taxon>
        <taxon>Hexapoda</taxon>
        <taxon>Insecta</taxon>
        <taxon>Pterygota</taxon>
        <taxon>Neoptera</taxon>
        <taxon>Endopterygota</taxon>
        <taxon>Coleoptera</taxon>
        <taxon>Polyphaga</taxon>
        <taxon>Cucujiformia</taxon>
        <taxon>Nitidulidae</taxon>
        <taxon>Meligethinae</taxon>
        <taxon>Brassicogethes</taxon>
    </lineage>
</organism>
<evidence type="ECO:0000256" key="17">
    <source>
        <dbReference type="ARBA" id="ARBA00047899"/>
    </source>
</evidence>
<dbReference type="AlphaFoldDB" id="A0A9P0BJ59"/>
<dbReference type="InterPro" id="IPR015943">
    <property type="entry name" value="WD40/YVTN_repeat-like_dom_sf"/>
</dbReference>
<feature type="signal peptide" evidence="20">
    <location>
        <begin position="1"/>
        <end position="22"/>
    </location>
</feature>
<dbReference type="Pfam" id="PF00069">
    <property type="entry name" value="Pkinase"/>
    <property type="match status" value="1"/>
</dbReference>
<keyword evidence="15" id="KW-0472">Membrane</keyword>
<evidence type="ECO:0000256" key="11">
    <source>
        <dbReference type="ARBA" id="ARBA00022801"/>
    </source>
</evidence>
<evidence type="ECO:0000256" key="4">
    <source>
        <dbReference type="ARBA" id="ARBA00022527"/>
    </source>
</evidence>
<dbReference type="GO" id="GO:0016787">
    <property type="term" value="F:hydrolase activity"/>
    <property type="evidence" value="ECO:0007669"/>
    <property type="project" value="UniProtKB-KW"/>
</dbReference>
<comment type="cofactor">
    <cofactor evidence="1">
        <name>Mg(2+)</name>
        <dbReference type="ChEBI" id="CHEBI:18420"/>
    </cofactor>
</comment>
<dbReference type="InterPro" id="IPR011009">
    <property type="entry name" value="Kinase-like_dom_sf"/>
</dbReference>
<dbReference type="Gene3D" id="1.20.1440.180">
    <property type="entry name" value="KEN domain"/>
    <property type="match status" value="1"/>
</dbReference>
<evidence type="ECO:0000256" key="1">
    <source>
        <dbReference type="ARBA" id="ARBA00001946"/>
    </source>
</evidence>
<comment type="subcellular location">
    <subcellularLocation>
        <location evidence="2">Endoplasmic reticulum membrane</location>
        <topology evidence="2">Single-pass type I membrane protein</topology>
    </subcellularLocation>
</comment>
<dbReference type="GO" id="GO:0051082">
    <property type="term" value="F:unfolded protein binding"/>
    <property type="evidence" value="ECO:0007669"/>
    <property type="project" value="TreeGrafter"/>
</dbReference>
<dbReference type="SUPFAM" id="SSF56112">
    <property type="entry name" value="Protein kinase-like (PK-like)"/>
    <property type="match status" value="1"/>
</dbReference>
<evidence type="ECO:0000256" key="2">
    <source>
        <dbReference type="ARBA" id="ARBA00004115"/>
    </source>
</evidence>
<evidence type="ECO:0000256" key="15">
    <source>
        <dbReference type="ARBA" id="ARBA00023136"/>
    </source>
</evidence>
<dbReference type="InterPro" id="IPR045133">
    <property type="entry name" value="IRE1/2-like"/>
</dbReference>
<keyword evidence="13" id="KW-0067">ATP-binding</keyword>
<dbReference type="PROSITE" id="PS00108">
    <property type="entry name" value="PROTEIN_KINASE_ST"/>
    <property type="match status" value="1"/>
</dbReference>
<evidence type="ECO:0000256" key="12">
    <source>
        <dbReference type="ARBA" id="ARBA00022824"/>
    </source>
</evidence>
<keyword evidence="8 20" id="KW-0732">Signal</keyword>
<keyword evidence="12" id="KW-0256">Endoplasmic reticulum</keyword>
<evidence type="ECO:0000256" key="14">
    <source>
        <dbReference type="ARBA" id="ARBA00022989"/>
    </source>
</evidence>
<dbReference type="CDD" id="cd13982">
    <property type="entry name" value="STKc_IRE1"/>
    <property type="match status" value="1"/>
</dbReference>
<dbReference type="InterPro" id="IPR018391">
    <property type="entry name" value="PQQ_b-propeller_rpt"/>
</dbReference>
<evidence type="ECO:0000256" key="3">
    <source>
        <dbReference type="ARBA" id="ARBA00012513"/>
    </source>
</evidence>
<dbReference type="Pfam" id="PF06479">
    <property type="entry name" value="Ribonuc_2-5A"/>
    <property type="match status" value="1"/>
</dbReference>
<dbReference type="SUPFAM" id="SSF50998">
    <property type="entry name" value="Quinoprotein alcohol dehydrogenase-like"/>
    <property type="match status" value="1"/>
</dbReference>
<keyword evidence="5" id="KW-0597">Phosphoprotein</keyword>
<dbReference type="GO" id="GO:0080090">
    <property type="term" value="P:regulation of primary metabolic process"/>
    <property type="evidence" value="ECO:0007669"/>
    <property type="project" value="UniProtKB-ARBA"/>
</dbReference>
<evidence type="ECO:0000256" key="5">
    <source>
        <dbReference type="ARBA" id="ARBA00022553"/>
    </source>
</evidence>
<dbReference type="InterPro" id="IPR000719">
    <property type="entry name" value="Prot_kinase_dom"/>
</dbReference>
<dbReference type="GO" id="GO:0036498">
    <property type="term" value="P:IRE1-mediated unfolded protein response"/>
    <property type="evidence" value="ECO:0007669"/>
    <property type="project" value="TreeGrafter"/>
</dbReference>
<reference evidence="23" key="1">
    <citation type="submission" date="2021-12" db="EMBL/GenBank/DDBJ databases">
        <authorList>
            <person name="King R."/>
        </authorList>
    </citation>
    <scope>NUCLEOTIDE SEQUENCE</scope>
</reference>
<dbReference type="EMBL" id="OV121140">
    <property type="protein sequence ID" value="CAH0564673.1"/>
    <property type="molecule type" value="Genomic_DNA"/>
</dbReference>
<dbReference type="CDD" id="cd10422">
    <property type="entry name" value="RNase_Ire1"/>
    <property type="match status" value="1"/>
</dbReference>
<dbReference type="PROSITE" id="PS50011">
    <property type="entry name" value="PROTEIN_KINASE_DOM"/>
    <property type="match status" value="1"/>
</dbReference>
<comment type="catalytic activity">
    <reaction evidence="18">
        <text>L-seryl-[protein] + ATP = O-phospho-L-seryl-[protein] + ADP + H(+)</text>
        <dbReference type="Rhea" id="RHEA:17989"/>
        <dbReference type="Rhea" id="RHEA-COMP:9863"/>
        <dbReference type="Rhea" id="RHEA-COMP:11604"/>
        <dbReference type="ChEBI" id="CHEBI:15378"/>
        <dbReference type="ChEBI" id="CHEBI:29999"/>
        <dbReference type="ChEBI" id="CHEBI:30616"/>
        <dbReference type="ChEBI" id="CHEBI:83421"/>
        <dbReference type="ChEBI" id="CHEBI:456216"/>
        <dbReference type="EC" id="2.7.11.1"/>
    </reaction>
</comment>
<dbReference type="GO" id="GO:0010468">
    <property type="term" value="P:regulation of gene expression"/>
    <property type="evidence" value="ECO:0007669"/>
    <property type="project" value="UniProtKB-ARBA"/>
</dbReference>
<comment type="catalytic activity">
    <reaction evidence="17">
        <text>L-threonyl-[protein] + ATP = O-phospho-L-threonyl-[protein] + ADP + H(+)</text>
        <dbReference type="Rhea" id="RHEA:46608"/>
        <dbReference type="Rhea" id="RHEA-COMP:11060"/>
        <dbReference type="Rhea" id="RHEA-COMP:11605"/>
        <dbReference type="ChEBI" id="CHEBI:15378"/>
        <dbReference type="ChEBI" id="CHEBI:30013"/>
        <dbReference type="ChEBI" id="CHEBI:30616"/>
        <dbReference type="ChEBI" id="CHEBI:61977"/>
        <dbReference type="ChEBI" id="CHEBI:456216"/>
        <dbReference type="EC" id="2.7.11.1"/>
    </reaction>
</comment>